<dbReference type="EMBL" id="JABZXL010000040">
    <property type="protein sequence ID" value="MBF1660050.1"/>
    <property type="molecule type" value="Genomic_DNA"/>
</dbReference>
<sequence>MHNNTVQTGIPVRILTDERSPMHPDIFYPSETNGADIQNLLSKDVGAVFKKVWDAPEHSLETLERLAYEIAGLHVKEEDSDSAVVHTHLRAFWLDTAMTMIQRDEEAFHSKAQARCLIYLIGAGRTSGRARRECLQLALSSISVWQKAERQHLV</sequence>
<dbReference type="AlphaFoldDB" id="A0A930KZZ5"/>
<evidence type="ECO:0000313" key="1">
    <source>
        <dbReference type="EMBL" id="MBF1660050.1"/>
    </source>
</evidence>
<evidence type="ECO:0000313" key="2">
    <source>
        <dbReference type="Proteomes" id="UP000713964"/>
    </source>
</evidence>
<dbReference type="Proteomes" id="UP000713964">
    <property type="component" value="Unassembled WGS sequence"/>
</dbReference>
<reference evidence="1" key="1">
    <citation type="submission" date="2020-04" db="EMBL/GenBank/DDBJ databases">
        <title>Deep metagenomics examines the oral microbiome during advanced dental caries in children, revealing novel taxa and co-occurrences with host molecules.</title>
        <authorList>
            <person name="Baker J.L."/>
            <person name="Morton J.T."/>
            <person name="Dinis M."/>
            <person name="Alvarez R."/>
            <person name="Tran N.C."/>
            <person name="Knight R."/>
            <person name="Edlund A."/>
        </authorList>
    </citation>
    <scope>NUCLEOTIDE SEQUENCE</scope>
    <source>
        <strain evidence="1">JCVI_29_bin.11</strain>
    </source>
</reference>
<organism evidence="1 2">
    <name type="scientific">Rothia mucilaginosa</name>
    <dbReference type="NCBI Taxonomy" id="43675"/>
    <lineage>
        <taxon>Bacteria</taxon>
        <taxon>Bacillati</taxon>
        <taxon>Actinomycetota</taxon>
        <taxon>Actinomycetes</taxon>
        <taxon>Micrococcales</taxon>
        <taxon>Micrococcaceae</taxon>
        <taxon>Rothia</taxon>
    </lineage>
</organism>
<comment type="caution">
    <text evidence="1">The sequence shown here is derived from an EMBL/GenBank/DDBJ whole genome shotgun (WGS) entry which is preliminary data.</text>
</comment>
<accession>A0A930KZZ5</accession>
<proteinExistence type="predicted"/>
<gene>
    <name evidence="1" type="ORF">HXO58_09515</name>
</gene>
<name>A0A930KZZ5_9MICC</name>
<protein>
    <submittedName>
        <fullName evidence="1">Uncharacterized protein</fullName>
    </submittedName>
</protein>